<gene>
    <name evidence="1" type="ORF">OCBIM_22015939mg</name>
</gene>
<protein>
    <submittedName>
        <fullName evidence="1">Uncharacterized protein</fullName>
    </submittedName>
</protein>
<name>A0A0L8HF54_OCTBM</name>
<dbReference type="AlphaFoldDB" id="A0A0L8HF54"/>
<evidence type="ECO:0000313" key="1">
    <source>
        <dbReference type="EMBL" id="KOF87886.1"/>
    </source>
</evidence>
<organism evidence="1">
    <name type="scientific">Octopus bimaculoides</name>
    <name type="common">California two-spotted octopus</name>
    <dbReference type="NCBI Taxonomy" id="37653"/>
    <lineage>
        <taxon>Eukaryota</taxon>
        <taxon>Metazoa</taxon>
        <taxon>Spiralia</taxon>
        <taxon>Lophotrochozoa</taxon>
        <taxon>Mollusca</taxon>
        <taxon>Cephalopoda</taxon>
        <taxon>Coleoidea</taxon>
        <taxon>Octopodiformes</taxon>
        <taxon>Octopoda</taxon>
        <taxon>Incirrata</taxon>
        <taxon>Octopodidae</taxon>
        <taxon>Octopus</taxon>
    </lineage>
</organism>
<sequence length="36" mass="4247">MDCSNRSKDYYQTIYGSILLFIDCGLEVHSEKKEEM</sequence>
<accession>A0A0L8HF54</accession>
<reference evidence="1" key="1">
    <citation type="submission" date="2015-07" db="EMBL/GenBank/DDBJ databases">
        <title>MeaNS - Measles Nucleotide Surveillance Program.</title>
        <authorList>
            <person name="Tran T."/>
            <person name="Druce J."/>
        </authorList>
    </citation>
    <scope>NUCLEOTIDE SEQUENCE</scope>
    <source>
        <strain evidence="1">UCB-OBI-ISO-001</strain>
        <tissue evidence="1">Gonad</tissue>
    </source>
</reference>
<proteinExistence type="predicted"/>
<dbReference type="EMBL" id="KQ418303">
    <property type="protein sequence ID" value="KOF87886.1"/>
    <property type="molecule type" value="Genomic_DNA"/>
</dbReference>